<organism evidence="1 2">
    <name type="scientific">Kingdonia uniflora</name>
    <dbReference type="NCBI Taxonomy" id="39325"/>
    <lineage>
        <taxon>Eukaryota</taxon>
        <taxon>Viridiplantae</taxon>
        <taxon>Streptophyta</taxon>
        <taxon>Embryophyta</taxon>
        <taxon>Tracheophyta</taxon>
        <taxon>Spermatophyta</taxon>
        <taxon>Magnoliopsida</taxon>
        <taxon>Ranunculales</taxon>
        <taxon>Circaeasteraceae</taxon>
        <taxon>Kingdonia</taxon>
    </lineage>
</organism>
<evidence type="ECO:0000313" key="2">
    <source>
        <dbReference type="Proteomes" id="UP000541444"/>
    </source>
</evidence>
<evidence type="ECO:0000313" key="1">
    <source>
        <dbReference type="EMBL" id="KAF6147960.1"/>
    </source>
</evidence>
<keyword evidence="2" id="KW-1185">Reference proteome</keyword>
<dbReference type="PANTHER" id="PTHR35994:SF1">
    <property type="entry name" value="PLASTID TRANSCRIPTIONALLY ACTIVE PROTEIN 6, CHLOROPLASTIC"/>
    <property type="match status" value="1"/>
</dbReference>
<dbReference type="PANTHER" id="PTHR35994">
    <property type="entry name" value="EXPRESSED PROTEIN"/>
    <property type="match status" value="1"/>
</dbReference>
<dbReference type="Proteomes" id="UP000541444">
    <property type="component" value="Unassembled WGS sequence"/>
</dbReference>
<dbReference type="EMBL" id="JACGCM010001863">
    <property type="protein sequence ID" value="KAF6147960.1"/>
    <property type="molecule type" value="Genomic_DNA"/>
</dbReference>
<reference evidence="1 2" key="1">
    <citation type="journal article" date="2020" name="IScience">
        <title>Genome Sequencing of the Endangered Kingdonia uniflora (Circaeasteraceae, Ranunculales) Reveals Potential Mechanisms of Evolutionary Specialization.</title>
        <authorList>
            <person name="Sun Y."/>
            <person name="Deng T."/>
            <person name="Zhang A."/>
            <person name="Moore M.J."/>
            <person name="Landis J.B."/>
            <person name="Lin N."/>
            <person name="Zhang H."/>
            <person name="Zhang X."/>
            <person name="Huang J."/>
            <person name="Zhang X."/>
            <person name="Sun H."/>
            <person name="Wang H."/>
        </authorList>
    </citation>
    <scope>NUCLEOTIDE SEQUENCE [LARGE SCALE GENOMIC DNA]</scope>
    <source>
        <strain evidence="1">TB1705</strain>
        <tissue evidence="1">Leaf</tissue>
    </source>
</reference>
<proteinExistence type="predicted"/>
<accession>A0A7J7LZJ4</accession>
<sequence length="328" mass="38128">MRALLLLPQSSPLPLKLVLTTTTTSSSHLTLHSTHTYPSLKSLRNPFVVRADDGDIDAGGEEDYDMEEEEAEEVDNKMDYDVEYDHLMTANALSGLLAKGGGDDIEMVNESKSFVSTQGWDSEMVVDYRINEDEFHKICLFDCDFFIRKPNDPDNDVYDFREMYVTPPDTDIYSIPRVLAPMPQKYIRCVQSDYACYNVTEPPIDAPRDPMYKSEREIMKVFLTKHYKNRRLRDSEFVLDFEEIYVIDSKTKSITRAKVVVTVPGGRDRCRKSDLLIIRDNGNSFKITEPSQRDEPTTVIEKEEWINTRQDMERHLRKLRDFNVSNWF</sequence>
<gene>
    <name evidence="1" type="ORF">GIB67_001535</name>
</gene>
<dbReference type="GO" id="GO:0000427">
    <property type="term" value="C:plastid-encoded plastid RNA polymerase complex"/>
    <property type="evidence" value="ECO:0007669"/>
    <property type="project" value="InterPro"/>
</dbReference>
<protein>
    <recommendedName>
        <fullName evidence="3">Plastid transcriptionally active 6</fullName>
    </recommendedName>
</protein>
<name>A0A7J7LZJ4_9MAGN</name>
<dbReference type="InterPro" id="IPR044710">
    <property type="entry name" value="PTAC6"/>
</dbReference>
<dbReference type="AlphaFoldDB" id="A0A7J7LZJ4"/>
<evidence type="ECO:0008006" key="3">
    <source>
        <dbReference type="Google" id="ProtNLM"/>
    </source>
</evidence>
<comment type="caution">
    <text evidence="1">The sequence shown here is derived from an EMBL/GenBank/DDBJ whole genome shotgun (WGS) entry which is preliminary data.</text>
</comment>
<dbReference type="OrthoDB" id="781981at2759"/>